<dbReference type="Proteomes" id="UP000694414">
    <property type="component" value="Unplaced"/>
</dbReference>
<accession>A0A8C8YQK8</accession>
<evidence type="ECO:0000256" key="1">
    <source>
        <dbReference type="ARBA" id="ARBA00022603"/>
    </source>
</evidence>
<dbReference type="InterPro" id="IPR029063">
    <property type="entry name" value="SAM-dependent_MTases_sf"/>
</dbReference>
<dbReference type="PANTHER" id="PTHR46098">
    <property type="entry name" value="TRNA (CYTOSINE(38)-C(5))-METHYLTRANSFERASE"/>
    <property type="match status" value="1"/>
</dbReference>
<protein>
    <recommendedName>
        <fullName evidence="6">DNA (cytosine-5-)-methyltransferase</fullName>
    </recommendedName>
</protein>
<dbReference type="SUPFAM" id="SSF53335">
    <property type="entry name" value="S-adenosyl-L-methionine-dependent methyltransferases"/>
    <property type="match status" value="1"/>
</dbReference>
<proteinExistence type="predicted"/>
<dbReference type="GeneTree" id="ENSGT01120000277947"/>
<dbReference type="InterPro" id="IPR001525">
    <property type="entry name" value="C5_MeTfrase"/>
</dbReference>
<evidence type="ECO:0000256" key="3">
    <source>
        <dbReference type="ARBA" id="ARBA00022691"/>
    </source>
</evidence>
<evidence type="ECO:0000313" key="5">
    <source>
        <dbReference type="Proteomes" id="UP000694414"/>
    </source>
</evidence>
<evidence type="ECO:0000256" key="2">
    <source>
        <dbReference type="ARBA" id="ARBA00022679"/>
    </source>
</evidence>
<evidence type="ECO:0000313" key="4">
    <source>
        <dbReference type="Ensembl" id="ENSPSMP00000005900.1"/>
    </source>
</evidence>
<dbReference type="GO" id="GO:0032259">
    <property type="term" value="P:methylation"/>
    <property type="evidence" value="ECO:0007669"/>
    <property type="project" value="UniProtKB-KW"/>
</dbReference>
<dbReference type="AlphaFoldDB" id="A0A8C8YQK8"/>
<sequence length="96" mass="11134">MVASFQVNFLHNLLGIIDVQTENIYKALTNLSQEEKITKLLTFKLRYFTLKEITNLLGFPLVFRFPEKKTVKQHHCLLGNSLSVHVVAKQIKILHE</sequence>
<keyword evidence="1" id="KW-0489">Methyltransferase</keyword>
<evidence type="ECO:0008006" key="6">
    <source>
        <dbReference type="Google" id="ProtNLM"/>
    </source>
</evidence>
<dbReference type="Pfam" id="PF00145">
    <property type="entry name" value="DNA_methylase"/>
    <property type="match status" value="1"/>
</dbReference>
<dbReference type="Gene3D" id="3.90.120.10">
    <property type="entry name" value="DNA Methylase, subunit A, domain 2"/>
    <property type="match status" value="1"/>
</dbReference>
<organism evidence="4 5">
    <name type="scientific">Prolemur simus</name>
    <name type="common">Greater bamboo lemur</name>
    <name type="synonym">Hapalemur simus</name>
    <dbReference type="NCBI Taxonomy" id="1328070"/>
    <lineage>
        <taxon>Eukaryota</taxon>
        <taxon>Metazoa</taxon>
        <taxon>Chordata</taxon>
        <taxon>Craniata</taxon>
        <taxon>Vertebrata</taxon>
        <taxon>Euteleostomi</taxon>
        <taxon>Mammalia</taxon>
        <taxon>Eutheria</taxon>
        <taxon>Euarchontoglires</taxon>
        <taxon>Primates</taxon>
        <taxon>Strepsirrhini</taxon>
        <taxon>Lemuriformes</taxon>
        <taxon>Lemuridae</taxon>
        <taxon>Prolemur</taxon>
    </lineage>
</organism>
<name>A0A8C8YQK8_PROSS</name>
<dbReference type="Ensembl" id="ENSPSMT00000007003.1">
    <property type="protein sequence ID" value="ENSPSMP00000005900.1"/>
    <property type="gene ID" value="ENSPSMG00000004476.1"/>
</dbReference>
<keyword evidence="2" id="KW-0808">Transferase</keyword>
<reference evidence="4" key="2">
    <citation type="submission" date="2025-09" db="UniProtKB">
        <authorList>
            <consortium name="Ensembl"/>
        </authorList>
    </citation>
    <scope>IDENTIFICATION</scope>
</reference>
<keyword evidence="3" id="KW-0949">S-adenosyl-L-methionine</keyword>
<reference evidence="4" key="1">
    <citation type="submission" date="2025-08" db="UniProtKB">
        <authorList>
            <consortium name="Ensembl"/>
        </authorList>
    </citation>
    <scope>IDENTIFICATION</scope>
</reference>
<dbReference type="GO" id="GO:0005634">
    <property type="term" value="C:nucleus"/>
    <property type="evidence" value="ECO:0007669"/>
    <property type="project" value="TreeGrafter"/>
</dbReference>
<keyword evidence="5" id="KW-1185">Reference proteome</keyword>
<dbReference type="PANTHER" id="PTHR46098:SF1">
    <property type="entry name" value="TRNA (CYTOSINE(38)-C(5))-METHYLTRANSFERASE"/>
    <property type="match status" value="1"/>
</dbReference>
<dbReference type="GO" id="GO:0008168">
    <property type="term" value="F:methyltransferase activity"/>
    <property type="evidence" value="ECO:0007669"/>
    <property type="project" value="UniProtKB-KW"/>
</dbReference>
<dbReference type="InterPro" id="IPR050750">
    <property type="entry name" value="C5-MTase"/>
</dbReference>